<dbReference type="OrthoDB" id="5625885at2"/>
<proteinExistence type="predicted"/>
<dbReference type="InterPro" id="IPR021344">
    <property type="entry name" value="DUF2970"/>
</dbReference>
<protein>
    <recommendedName>
        <fullName evidence="4">DUF2970 domain-containing protein</fullName>
    </recommendedName>
</protein>
<feature type="transmembrane region" description="Helical" evidence="1">
    <location>
        <begin position="52"/>
        <end position="74"/>
    </location>
</feature>
<evidence type="ECO:0000256" key="1">
    <source>
        <dbReference type="SAM" id="Phobius"/>
    </source>
</evidence>
<dbReference type="STRING" id="797277.SAMN05216198_1247"/>
<sequence length="79" mass="8905">MTDNKKNDRKDSTNPSKMRLRDMFSTILFGALGVQSNKARERDFSQGKPSHFIYFGLGFMLVFILVLVGIVKLVTHLAG</sequence>
<dbReference type="Proteomes" id="UP000243426">
    <property type="component" value="Chromosome I"/>
</dbReference>
<reference evidence="3" key="1">
    <citation type="submission" date="2016-10" db="EMBL/GenBank/DDBJ databases">
        <authorList>
            <person name="Varghese N."/>
            <person name="Submissions S."/>
        </authorList>
    </citation>
    <scope>NUCLEOTIDE SEQUENCE [LARGE SCALE GENOMIC DNA]</scope>
    <source>
        <strain evidence="3">2SM5</strain>
    </source>
</reference>
<keyword evidence="3" id="KW-1185">Reference proteome</keyword>
<keyword evidence="1" id="KW-0812">Transmembrane</keyword>
<evidence type="ECO:0000313" key="3">
    <source>
        <dbReference type="Proteomes" id="UP000243426"/>
    </source>
</evidence>
<dbReference type="EMBL" id="LT629748">
    <property type="protein sequence ID" value="SDS13125.1"/>
    <property type="molecule type" value="Genomic_DNA"/>
</dbReference>
<keyword evidence="1" id="KW-1133">Transmembrane helix</keyword>
<accession>A0A1H1PPU9</accession>
<organism evidence="2 3">
    <name type="scientific">Halopseudomonas litoralis</name>
    <dbReference type="NCBI Taxonomy" id="797277"/>
    <lineage>
        <taxon>Bacteria</taxon>
        <taxon>Pseudomonadati</taxon>
        <taxon>Pseudomonadota</taxon>
        <taxon>Gammaproteobacteria</taxon>
        <taxon>Pseudomonadales</taxon>
        <taxon>Pseudomonadaceae</taxon>
        <taxon>Halopseudomonas</taxon>
    </lineage>
</organism>
<evidence type="ECO:0008006" key="4">
    <source>
        <dbReference type="Google" id="ProtNLM"/>
    </source>
</evidence>
<dbReference type="AlphaFoldDB" id="A0A1H1PPU9"/>
<evidence type="ECO:0000313" key="2">
    <source>
        <dbReference type="EMBL" id="SDS13125.1"/>
    </source>
</evidence>
<gene>
    <name evidence="2" type="ORF">SAMN05216198_1247</name>
</gene>
<dbReference type="Pfam" id="PF11174">
    <property type="entry name" value="DUF2970"/>
    <property type="match status" value="1"/>
</dbReference>
<name>A0A1H1PPU9_9GAMM</name>
<keyword evidence="1" id="KW-0472">Membrane</keyword>
<dbReference type="RefSeq" id="WP_090272531.1">
    <property type="nucleotide sequence ID" value="NZ_LT629748.1"/>
</dbReference>